<evidence type="ECO:0000256" key="5">
    <source>
        <dbReference type="ARBA" id="ARBA00022840"/>
    </source>
</evidence>
<protein>
    <submittedName>
        <fullName evidence="11">ABC transporter ATP-binding protein/permease</fullName>
    </submittedName>
</protein>
<comment type="similarity">
    <text evidence="2">Belongs to the ABC transporter superfamily.</text>
</comment>
<dbReference type="CDD" id="cd03254">
    <property type="entry name" value="ABCC_Glucan_exporter_like"/>
    <property type="match status" value="1"/>
</dbReference>
<feature type="transmembrane region" description="Helical" evidence="8">
    <location>
        <begin position="32"/>
        <end position="52"/>
    </location>
</feature>
<proteinExistence type="inferred from homology"/>
<organism evidence="11 12">
    <name type="scientific">Paracholeplasma vituli</name>
    <dbReference type="NCBI Taxonomy" id="69473"/>
    <lineage>
        <taxon>Bacteria</taxon>
        <taxon>Bacillati</taxon>
        <taxon>Mycoplasmatota</taxon>
        <taxon>Mollicutes</taxon>
        <taxon>Acholeplasmatales</taxon>
        <taxon>Acholeplasmataceae</taxon>
        <taxon>Paracholeplasma</taxon>
    </lineage>
</organism>
<dbReference type="InterPro" id="IPR039421">
    <property type="entry name" value="Type_1_exporter"/>
</dbReference>
<evidence type="ECO:0000256" key="6">
    <source>
        <dbReference type="ARBA" id="ARBA00022989"/>
    </source>
</evidence>
<dbReference type="InterPro" id="IPR003439">
    <property type="entry name" value="ABC_transporter-like_ATP-bd"/>
</dbReference>
<feature type="transmembrane region" description="Helical" evidence="8">
    <location>
        <begin position="172"/>
        <end position="190"/>
    </location>
</feature>
<dbReference type="Proteomes" id="UP001209076">
    <property type="component" value="Unassembled WGS sequence"/>
</dbReference>
<dbReference type="InterPro" id="IPR011527">
    <property type="entry name" value="ABC1_TM_dom"/>
</dbReference>
<evidence type="ECO:0000256" key="7">
    <source>
        <dbReference type="ARBA" id="ARBA00023136"/>
    </source>
</evidence>
<dbReference type="RefSeq" id="WP_262095603.1">
    <property type="nucleotide sequence ID" value="NZ_JAOEGN010000002.1"/>
</dbReference>
<feature type="transmembrane region" description="Helical" evidence="8">
    <location>
        <begin position="140"/>
        <end position="166"/>
    </location>
</feature>
<keyword evidence="5 11" id="KW-0067">ATP-binding</keyword>
<keyword evidence="7 8" id="KW-0472">Membrane</keyword>
<gene>
    <name evidence="11" type="ORF">N7603_01755</name>
</gene>
<evidence type="ECO:0000256" key="2">
    <source>
        <dbReference type="ARBA" id="ARBA00005417"/>
    </source>
</evidence>
<dbReference type="GO" id="GO:0005524">
    <property type="term" value="F:ATP binding"/>
    <property type="evidence" value="ECO:0007669"/>
    <property type="project" value="UniProtKB-KW"/>
</dbReference>
<dbReference type="Gene3D" id="1.20.1560.10">
    <property type="entry name" value="ABC transporter type 1, transmembrane domain"/>
    <property type="match status" value="1"/>
</dbReference>
<dbReference type="SMART" id="SM00382">
    <property type="entry name" value="AAA"/>
    <property type="match status" value="1"/>
</dbReference>
<dbReference type="PANTHER" id="PTHR24221">
    <property type="entry name" value="ATP-BINDING CASSETTE SUB-FAMILY B"/>
    <property type="match status" value="1"/>
</dbReference>
<reference evidence="12" key="1">
    <citation type="submission" date="2023-07" db="EMBL/GenBank/DDBJ databases">
        <title>Novel Mycoplasma species identified in domestic and wild animals.</title>
        <authorList>
            <person name="Volokhov D.V."/>
            <person name="Furtak V.A."/>
            <person name="Zagorodnyaya T.A."/>
        </authorList>
    </citation>
    <scope>NUCLEOTIDE SEQUENCE [LARGE SCALE GENOMIC DNA]</scope>
    <source>
        <strain evidence="12">92-19</strain>
    </source>
</reference>
<dbReference type="SUPFAM" id="SSF90123">
    <property type="entry name" value="ABC transporter transmembrane region"/>
    <property type="match status" value="1"/>
</dbReference>
<comment type="subcellular location">
    <subcellularLocation>
        <location evidence="1">Cell membrane</location>
        <topology evidence="1">Multi-pass membrane protein</topology>
    </subcellularLocation>
</comment>
<dbReference type="PROSITE" id="PS50893">
    <property type="entry name" value="ABC_TRANSPORTER_2"/>
    <property type="match status" value="1"/>
</dbReference>
<dbReference type="PANTHER" id="PTHR24221:SF654">
    <property type="entry name" value="ATP-BINDING CASSETTE SUB-FAMILY B MEMBER 6"/>
    <property type="match status" value="1"/>
</dbReference>
<accession>A0ABT2PXL1</accession>
<dbReference type="Pfam" id="PF00664">
    <property type="entry name" value="ABC_membrane"/>
    <property type="match status" value="1"/>
</dbReference>
<evidence type="ECO:0000313" key="11">
    <source>
        <dbReference type="EMBL" id="MCU0104378.1"/>
    </source>
</evidence>
<dbReference type="PROSITE" id="PS50929">
    <property type="entry name" value="ABC_TM1F"/>
    <property type="match status" value="1"/>
</dbReference>
<dbReference type="SUPFAM" id="SSF52540">
    <property type="entry name" value="P-loop containing nucleoside triphosphate hydrolases"/>
    <property type="match status" value="1"/>
</dbReference>
<evidence type="ECO:0000256" key="4">
    <source>
        <dbReference type="ARBA" id="ARBA00022741"/>
    </source>
</evidence>
<dbReference type="Gene3D" id="3.40.50.300">
    <property type="entry name" value="P-loop containing nucleotide triphosphate hydrolases"/>
    <property type="match status" value="1"/>
</dbReference>
<dbReference type="EMBL" id="JAOEGN010000002">
    <property type="protein sequence ID" value="MCU0104378.1"/>
    <property type="molecule type" value="Genomic_DNA"/>
</dbReference>
<evidence type="ECO:0000256" key="8">
    <source>
        <dbReference type="SAM" id="Phobius"/>
    </source>
</evidence>
<dbReference type="InterPro" id="IPR003593">
    <property type="entry name" value="AAA+_ATPase"/>
</dbReference>
<evidence type="ECO:0000259" key="10">
    <source>
        <dbReference type="PROSITE" id="PS50929"/>
    </source>
</evidence>
<name>A0ABT2PXL1_9MOLU</name>
<evidence type="ECO:0000256" key="1">
    <source>
        <dbReference type="ARBA" id="ARBA00004651"/>
    </source>
</evidence>
<feature type="transmembrane region" description="Helical" evidence="8">
    <location>
        <begin position="250"/>
        <end position="273"/>
    </location>
</feature>
<dbReference type="InterPro" id="IPR027417">
    <property type="entry name" value="P-loop_NTPase"/>
</dbReference>
<feature type="domain" description="ABC transporter" evidence="9">
    <location>
        <begin position="361"/>
        <end position="595"/>
    </location>
</feature>
<keyword evidence="6 8" id="KW-1133">Transmembrane helix</keyword>
<keyword evidence="12" id="KW-1185">Reference proteome</keyword>
<evidence type="ECO:0000259" key="9">
    <source>
        <dbReference type="PROSITE" id="PS50893"/>
    </source>
</evidence>
<dbReference type="Pfam" id="PF00005">
    <property type="entry name" value="ABC_tran"/>
    <property type="match status" value="1"/>
</dbReference>
<keyword evidence="4" id="KW-0547">Nucleotide-binding</keyword>
<feature type="domain" description="ABC transmembrane type-1" evidence="10">
    <location>
        <begin position="33"/>
        <end position="315"/>
    </location>
</feature>
<evidence type="ECO:0000256" key="3">
    <source>
        <dbReference type="ARBA" id="ARBA00022692"/>
    </source>
</evidence>
<feature type="transmembrane region" description="Helical" evidence="8">
    <location>
        <begin position="72"/>
        <end position="92"/>
    </location>
</feature>
<dbReference type="CDD" id="cd18540">
    <property type="entry name" value="ABC_6TM_exporter_like"/>
    <property type="match status" value="1"/>
</dbReference>
<evidence type="ECO:0000313" key="12">
    <source>
        <dbReference type="Proteomes" id="UP001209076"/>
    </source>
</evidence>
<keyword evidence="3 8" id="KW-0812">Transmembrane</keyword>
<dbReference type="InterPro" id="IPR036640">
    <property type="entry name" value="ABC1_TM_sf"/>
</dbReference>
<sequence>MNYEEQDFQTEKVNLKTWQKIIQTVFKSKKNVFLMITFVIILSLLDAVTPLLNRYAIDVFFREKEFGTLIPFIIINLVVAIGFGLSVWGFIYQAGKIEVAVNYELRKQSFETLQRLPFSYFDKTPQGWIMARMTSDSRKLANVISWGVVDLLWSFVVMVTILVVMFILEWRLALIVTIAIPFMAVVAWYFRKRILVHYREARKVNSQVTASYNESFMGAKTTKSLAIEAENYDEFQAKTGLLRRANIKAIFFQSIFSPIMLMISYIVIAFVSIEGGNEVLKLAISVGTLYAFIEYAIRFFEPIMQISRILAQFQQAQASAERVIQLIETQPEITDSPEVVEKYGDLLAPKYENWEPIEGDVEFRNVTFHYLENEVILKDFNLKVKKGTSVALVGHTGSGKTTIINLLSRFYEPKQGEILIDGINYKERSMHWLHKRLGYVLQTPHLFSGTVMENIRYGRLEATDEEVIEAAKAIGADEFIRQMDKGYLSEVGEGGNKLSTGQKQLLSFARAILADPRLLILDEATSSIDSESEQVIQNATDHLLKGRTSFIVAHRLSTIVNSDWIVYLSGGKIIEQGNHRTLLEKRGAYFELYKRQFLTEQQEKLEKAL</sequence>
<comment type="caution">
    <text evidence="11">The sequence shown here is derived from an EMBL/GenBank/DDBJ whole genome shotgun (WGS) entry which is preliminary data.</text>
</comment>